<gene>
    <name evidence="1" type="ORF">HF838_17620</name>
</gene>
<evidence type="ECO:0000313" key="2">
    <source>
        <dbReference type="Proteomes" id="UP000561326"/>
    </source>
</evidence>
<accession>A0A848CRG4</accession>
<proteinExistence type="predicted"/>
<comment type="caution">
    <text evidence="1">The sequence shown here is derived from an EMBL/GenBank/DDBJ whole genome shotgun (WGS) entry which is preliminary data.</text>
</comment>
<dbReference type="EMBL" id="JABAGO010000038">
    <property type="protein sequence ID" value="NMF00055.1"/>
    <property type="molecule type" value="Genomic_DNA"/>
</dbReference>
<dbReference type="AlphaFoldDB" id="A0A848CRG4"/>
<evidence type="ECO:0000313" key="1">
    <source>
        <dbReference type="EMBL" id="NMF00055.1"/>
    </source>
</evidence>
<sequence length="132" mass="15214">MNGSKRSKATHYSEKPLVKWNATDFGRYLADEHERILGIPYVTRSIAAERKLIKLMAEEYGPQTVKTFIDRFLAEYRPTTQYPGTTFFFAYSYVRERLLPQILAEQKRKQAASLAEETVNGGMSADELEAWL</sequence>
<dbReference type="Proteomes" id="UP000561326">
    <property type="component" value="Unassembled WGS sequence"/>
</dbReference>
<reference evidence="1 2" key="1">
    <citation type="submission" date="2020-04" db="EMBL/GenBank/DDBJ databases">
        <authorList>
            <person name="Hitch T.C.A."/>
            <person name="Wylensek D."/>
            <person name="Clavel T."/>
        </authorList>
    </citation>
    <scope>NUCLEOTIDE SEQUENCE [LARGE SCALE GENOMIC DNA]</scope>
    <source>
        <strain evidence="1 2">WB01_D5_05</strain>
    </source>
</reference>
<protein>
    <submittedName>
        <fullName evidence="1">Uncharacterized protein</fullName>
    </submittedName>
</protein>
<dbReference type="RefSeq" id="WP_168975925.1">
    <property type="nucleotide sequence ID" value="NZ_JABAGO010000038.1"/>
</dbReference>
<name>A0A848CRG4_ANEAE</name>
<organism evidence="1 2">
    <name type="scientific">Aneurinibacillus aneurinilyticus</name>
    <name type="common">Bacillus aneurinolyticus</name>
    <dbReference type="NCBI Taxonomy" id="1391"/>
    <lineage>
        <taxon>Bacteria</taxon>
        <taxon>Bacillati</taxon>
        <taxon>Bacillota</taxon>
        <taxon>Bacilli</taxon>
        <taxon>Bacillales</taxon>
        <taxon>Paenibacillaceae</taxon>
        <taxon>Aneurinibacillus group</taxon>
        <taxon>Aneurinibacillus</taxon>
    </lineage>
</organism>